<evidence type="ECO:0000256" key="1">
    <source>
        <dbReference type="ARBA" id="ARBA00023015"/>
    </source>
</evidence>
<dbReference type="SUPFAM" id="SSF46689">
    <property type="entry name" value="Homeodomain-like"/>
    <property type="match status" value="2"/>
</dbReference>
<name>A0ABR5AFK5_9BACL</name>
<dbReference type="RefSeq" id="WP_041048924.1">
    <property type="nucleotide sequence ID" value="NZ_JXAK01000031.1"/>
</dbReference>
<dbReference type="PANTHER" id="PTHR46796">
    <property type="entry name" value="HTH-TYPE TRANSCRIPTIONAL ACTIVATOR RHAS-RELATED"/>
    <property type="match status" value="1"/>
</dbReference>
<dbReference type="Gene3D" id="2.60.120.10">
    <property type="entry name" value="Jelly Rolls"/>
    <property type="match status" value="1"/>
</dbReference>
<sequence>MQIRIKTPAMELWRIEDEFTNDPHFHDDRVQLTVPIHGTCQFTQERREYRLGEGCARVQHPREEHHFRLGGKSGVIIIQLQSDRMPEGFPADGLAPRPYINAQELQVRFRAWAEQLLMRDAADPLAQQETESLVVSYMSRVLTGSIPPSDGPLSTPNKNDPHIARAIEYIRARFRSCLTVDELASVALQSRYHFIRSFKSATGLSPYQYVLQVRIEEAKRQLRTTRMSVTDISLSLGFASTSQLYRAFRTAVGMSPEQFRSL</sequence>
<dbReference type="InterPro" id="IPR018062">
    <property type="entry name" value="HTH_AraC-typ_CS"/>
</dbReference>
<accession>A0ABR5AFK5</accession>
<evidence type="ECO:0000256" key="2">
    <source>
        <dbReference type="ARBA" id="ARBA00023125"/>
    </source>
</evidence>
<keyword evidence="2" id="KW-0238">DNA-binding</keyword>
<keyword evidence="4" id="KW-0804">Transcription</keyword>
<dbReference type="PROSITE" id="PS00041">
    <property type="entry name" value="HTH_ARAC_FAMILY_1"/>
    <property type="match status" value="1"/>
</dbReference>
<dbReference type="Gene3D" id="1.10.10.60">
    <property type="entry name" value="Homeodomain-like"/>
    <property type="match status" value="2"/>
</dbReference>
<keyword evidence="1" id="KW-0805">Transcription regulation</keyword>
<dbReference type="SUPFAM" id="SSF51215">
    <property type="entry name" value="Regulatory protein AraC"/>
    <property type="match status" value="1"/>
</dbReference>
<reference evidence="6 7" key="1">
    <citation type="submission" date="2014-12" db="EMBL/GenBank/DDBJ databases">
        <title>Draft genome sequence of Paenibacillus kamchatkensis strain B-2647.</title>
        <authorList>
            <person name="Karlyshev A.V."/>
            <person name="Kudryashova E.B."/>
        </authorList>
    </citation>
    <scope>NUCLEOTIDE SEQUENCE [LARGE SCALE GENOMIC DNA]</scope>
    <source>
        <strain evidence="6 7">VKM B-2647</strain>
    </source>
</reference>
<dbReference type="EMBL" id="JXAK01000031">
    <property type="protein sequence ID" value="KIL39799.1"/>
    <property type="molecule type" value="Genomic_DNA"/>
</dbReference>
<evidence type="ECO:0000259" key="5">
    <source>
        <dbReference type="PROSITE" id="PS01124"/>
    </source>
</evidence>
<dbReference type="InterPro" id="IPR018060">
    <property type="entry name" value="HTH_AraC"/>
</dbReference>
<dbReference type="InterPro" id="IPR050204">
    <property type="entry name" value="AraC_XylS_family_regulators"/>
</dbReference>
<dbReference type="InterPro" id="IPR009057">
    <property type="entry name" value="Homeodomain-like_sf"/>
</dbReference>
<dbReference type="SMART" id="SM00342">
    <property type="entry name" value="HTH_ARAC"/>
    <property type="match status" value="1"/>
</dbReference>
<comment type="caution">
    <text evidence="6">The sequence shown here is derived from an EMBL/GenBank/DDBJ whole genome shotgun (WGS) entry which is preliminary data.</text>
</comment>
<keyword evidence="3" id="KW-0010">Activator</keyword>
<dbReference type="PROSITE" id="PS01124">
    <property type="entry name" value="HTH_ARAC_FAMILY_2"/>
    <property type="match status" value="1"/>
</dbReference>
<dbReference type="Pfam" id="PF12833">
    <property type="entry name" value="HTH_18"/>
    <property type="match status" value="1"/>
</dbReference>
<evidence type="ECO:0000313" key="7">
    <source>
        <dbReference type="Proteomes" id="UP000031967"/>
    </source>
</evidence>
<organism evidence="6 7">
    <name type="scientific">Gordoniibacillus kamchatkensis</name>
    <dbReference type="NCBI Taxonomy" id="1590651"/>
    <lineage>
        <taxon>Bacteria</taxon>
        <taxon>Bacillati</taxon>
        <taxon>Bacillota</taxon>
        <taxon>Bacilli</taxon>
        <taxon>Bacillales</taxon>
        <taxon>Paenibacillaceae</taxon>
        <taxon>Gordoniibacillus</taxon>
    </lineage>
</organism>
<evidence type="ECO:0000256" key="3">
    <source>
        <dbReference type="ARBA" id="ARBA00023159"/>
    </source>
</evidence>
<evidence type="ECO:0000313" key="6">
    <source>
        <dbReference type="EMBL" id="KIL39799.1"/>
    </source>
</evidence>
<keyword evidence="7" id="KW-1185">Reference proteome</keyword>
<feature type="domain" description="HTH araC/xylS-type" evidence="5">
    <location>
        <begin position="164"/>
        <end position="262"/>
    </location>
</feature>
<dbReference type="InterPro" id="IPR037923">
    <property type="entry name" value="HTH-like"/>
</dbReference>
<dbReference type="InterPro" id="IPR014710">
    <property type="entry name" value="RmlC-like_jellyroll"/>
</dbReference>
<proteinExistence type="predicted"/>
<gene>
    <name evidence="6" type="ORF">SD70_18080</name>
</gene>
<evidence type="ECO:0000256" key="4">
    <source>
        <dbReference type="ARBA" id="ARBA00023163"/>
    </source>
</evidence>
<dbReference type="Proteomes" id="UP000031967">
    <property type="component" value="Unassembled WGS sequence"/>
</dbReference>
<protein>
    <recommendedName>
        <fullName evidence="5">HTH araC/xylS-type domain-containing protein</fullName>
    </recommendedName>
</protein>